<accession>A0AAI9XWY3</accession>
<gene>
    <name evidence="1" type="ORF">CMEL01_13189</name>
</gene>
<protein>
    <submittedName>
        <fullName evidence="1">Uncharacterized protein</fullName>
    </submittedName>
</protein>
<organism evidence="1 2">
    <name type="scientific">Colletotrichum melonis</name>
    <dbReference type="NCBI Taxonomy" id="1209925"/>
    <lineage>
        <taxon>Eukaryota</taxon>
        <taxon>Fungi</taxon>
        <taxon>Dikarya</taxon>
        <taxon>Ascomycota</taxon>
        <taxon>Pezizomycotina</taxon>
        <taxon>Sordariomycetes</taxon>
        <taxon>Hypocreomycetidae</taxon>
        <taxon>Glomerellales</taxon>
        <taxon>Glomerellaceae</taxon>
        <taxon>Colletotrichum</taxon>
        <taxon>Colletotrichum acutatum species complex</taxon>
    </lineage>
</organism>
<reference evidence="1 2" key="1">
    <citation type="submission" date="2016-10" db="EMBL/GenBank/DDBJ databases">
        <title>The genome sequence of Colletotrichum fioriniae PJ7.</title>
        <authorList>
            <person name="Baroncelli R."/>
        </authorList>
    </citation>
    <scope>NUCLEOTIDE SEQUENCE [LARGE SCALE GENOMIC DNA]</scope>
    <source>
        <strain evidence="1">Col 31</strain>
    </source>
</reference>
<proteinExistence type="predicted"/>
<evidence type="ECO:0000313" key="1">
    <source>
        <dbReference type="EMBL" id="KAK1463120.1"/>
    </source>
</evidence>
<keyword evidence="2" id="KW-1185">Reference proteome</keyword>
<evidence type="ECO:0000313" key="2">
    <source>
        <dbReference type="Proteomes" id="UP001239795"/>
    </source>
</evidence>
<sequence>MPSFFHIHSELGVSVCIIPHEKLEVIADKQMGFTYDGSTLHFLDLDCVVDIGDENLLTDNDQSCSRNSICYFVHMAGDAAAAGEIEYGRDFQISVFGRHVGKVGLVLFDDLVTVLVDSTRNIESHVKSRNLSKRLSEIGPSALVQSLKKIRIRFDMAG</sequence>
<dbReference type="Proteomes" id="UP001239795">
    <property type="component" value="Unassembled WGS sequence"/>
</dbReference>
<name>A0AAI9XWY3_9PEZI</name>
<dbReference type="AlphaFoldDB" id="A0AAI9XWY3"/>
<dbReference type="EMBL" id="MLGG01000007">
    <property type="protein sequence ID" value="KAK1463120.1"/>
    <property type="molecule type" value="Genomic_DNA"/>
</dbReference>
<comment type="caution">
    <text evidence="1">The sequence shown here is derived from an EMBL/GenBank/DDBJ whole genome shotgun (WGS) entry which is preliminary data.</text>
</comment>